<evidence type="ECO:0000256" key="3">
    <source>
        <dbReference type="ARBA" id="ARBA00022691"/>
    </source>
</evidence>
<dbReference type="InterPro" id="IPR050362">
    <property type="entry name" value="Cation-dep_OMT"/>
</dbReference>
<organism evidence="4">
    <name type="scientific">Streptomyces spiroverticillatus</name>
    <dbReference type="NCBI Taxonomy" id="67366"/>
    <lineage>
        <taxon>Bacteria</taxon>
        <taxon>Bacillati</taxon>
        <taxon>Actinomycetota</taxon>
        <taxon>Actinomycetes</taxon>
        <taxon>Kitasatosporales</taxon>
        <taxon>Streptomycetaceae</taxon>
        <taxon>Streptomyces</taxon>
    </lineage>
</organism>
<protein>
    <submittedName>
        <fullName evidence="4">O-methyl transferase</fullName>
    </submittedName>
</protein>
<dbReference type="InterPro" id="IPR002935">
    <property type="entry name" value="SAM_O-MeTrfase"/>
</dbReference>
<dbReference type="PANTHER" id="PTHR10509:SF14">
    <property type="entry name" value="CAFFEOYL-COA O-METHYLTRANSFERASE 3-RELATED"/>
    <property type="match status" value="1"/>
</dbReference>
<keyword evidence="2 4" id="KW-0808">Transferase</keyword>
<dbReference type="Gene3D" id="3.40.50.150">
    <property type="entry name" value="Vaccinia Virus protein VP39"/>
    <property type="match status" value="1"/>
</dbReference>
<dbReference type="GO" id="GO:0008171">
    <property type="term" value="F:O-methyltransferase activity"/>
    <property type="evidence" value="ECO:0007669"/>
    <property type="project" value="InterPro"/>
</dbReference>
<name>C0SMX1_9ACTN</name>
<dbReference type="GO" id="GO:0032259">
    <property type="term" value="P:methylation"/>
    <property type="evidence" value="ECO:0007669"/>
    <property type="project" value="UniProtKB-KW"/>
</dbReference>
<reference evidence="4" key="2">
    <citation type="journal article" date="2008" name="J. Biol. Chem.">
        <title>Characterization of the tautomycin biosynthetic gene cluster from Streptomyces spiroverticillatus unveiling new insights into dialkylmaleic anhydride and polyketide biosynthesis.</title>
        <authorList>
            <person name="Li W."/>
            <person name="Ju J."/>
            <person name="Rajski S.R."/>
            <person name="Osada H."/>
            <person name="Shen B."/>
        </authorList>
    </citation>
    <scope>NUCLEOTIDE SEQUENCE</scope>
</reference>
<dbReference type="PANTHER" id="PTHR10509">
    <property type="entry name" value="O-METHYLTRANSFERASE-RELATED"/>
    <property type="match status" value="1"/>
</dbReference>
<keyword evidence="3" id="KW-0949">S-adenosyl-L-methionine</keyword>
<reference evidence="4" key="1">
    <citation type="journal article" date="2006" name="J. Bacteriol.">
        <title>Utilization of the methoxymalonyl-acyl carrier protein biosynthesis locus for cloning of the tautomycin biosynthetic gene cluster from Streptomyces spiroverticillatus.</title>
        <authorList>
            <person name="Li W."/>
            <person name="Ju J."/>
            <person name="Osada H."/>
            <person name="Shen B."/>
        </authorList>
    </citation>
    <scope>NUCLEOTIDE SEQUENCE</scope>
</reference>
<keyword evidence="1" id="KW-0489">Methyltransferase</keyword>
<dbReference type="AlphaFoldDB" id="C0SMX1"/>
<evidence type="ECO:0000313" key="4">
    <source>
        <dbReference type="EMBL" id="ABW96555.1"/>
    </source>
</evidence>
<dbReference type="SUPFAM" id="SSF53335">
    <property type="entry name" value="S-adenosyl-L-methionine-dependent methyltransferases"/>
    <property type="match status" value="1"/>
</dbReference>
<evidence type="ECO:0000256" key="2">
    <source>
        <dbReference type="ARBA" id="ARBA00022679"/>
    </source>
</evidence>
<gene>
    <name evidence="4" type="primary">ttmC</name>
</gene>
<dbReference type="GO" id="GO:0008757">
    <property type="term" value="F:S-adenosylmethionine-dependent methyltransferase activity"/>
    <property type="evidence" value="ECO:0007669"/>
    <property type="project" value="TreeGrafter"/>
</dbReference>
<proteinExistence type="predicted"/>
<dbReference type="Pfam" id="PF01596">
    <property type="entry name" value="Methyltransf_3"/>
    <property type="match status" value="1"/>
</dbReference>
<dbReference type="PROSITE" id="PS51682">
    <property type="entry name" value="SAM_OMT_I"/>
    <property type="match status" value="1"/>
</dbReference>
<evidence type="ECO:0000256" key="1">
    <source>
        <dbReference type="ARBA" id="ARBA00022603"/>
    </source>
</evidence>
<dbReference type="EMBL" id="EF990140">
    <property type="protein sequence ID" value="ABW96555.1"/>
    <property type="molecule type" value="Genomic_DNA"/>
</dbReference>
<accession>C0SMX1</accession>
<dbReference type="InterPro" id="IPR029063">
    <property type="entry name" value="SAM-dependent_MTases_sf"/>
</dbReference>
<sequence length="218" mass="23778">MAQQITANQEILDYVRATSLRDDQVLAGLRAETATVPAAQALQVMPEEGQLLALLVGLTGARAVLEIGTFTGYSTLCMARALPTDGRLVTCDIAAKWPDMGRPFWEKAGVADLIEVRVGDARATLAALREEGAEFDFVFVDADKSGYLHYYEESLPLLRPGGLIVVDNTLFFGRVADPAVTDIDTVSVRELNTRLHTDERVEICLLPMADGITLVRKK</sequence>
<dbReference type="CDD" id="cd02440">
    <property type="entry name" value="AdoMet_MTases"/>
    <property type="match status" value="1"/>
</dbReference>